<name>A0AAE0FLI6_9CHLO</name>
<dbReference type="PRINTS" id="PR00463">
    <property type="entry name" value="EP450I"/>
</dbReference>
<dbReference type="GO" id="GO:0020037">
    <property type="term" value="F:heme binding"/>
    <property type="evidence" value="ECO:0007669"/>
    <property type="project" value="InterPro"/>
</dbReference>
<protein>
    <recommendedName>
        <fullName evidence="9">Cytochrome P450</fullName>
    </recommendedName>
</protein>
<keyword evidence="6" id="KW-0349">Heme</keyword>
<keyword evidence="4 6" id="KW-0408">Iron</keyword>
<evidence type="ECO:0008006" key="9">
    <source>
        <dbReference type="Google" id="ProtNLM"/>
    </source>
</evidence>
<dbReference type="AlphaFoldDB" id="A0AAE0FLI6"/>
<gene>
    <name evidence="7" type="ORF">CYMTET_29866</name>
</gene>
<dbReference type="GO" id="GO:0004497">
    <property type="term" value="F:monooxygenase activity"/>
    <property type="evidence" value="ECO:0007669"/>
    <property type="project" value="UniProtKB-KW"/>
</dbReference>
<sequence length="135" mass="15330">HKVEPNTLLLYTIHALNRDPAVFKEPDKLEPFRWLQASDPAKIWTYGGGARECLGRYLAADILMIVGKSLLTHYEWKLNEPVAATRTLSGRFASWAMTKEKATTSNESKEREYKWVPVARAKQHCIAVFSARTPA</sequence>
<organism evidence="7 8">
    <name type="scientific">Cymbomonas tetramitiformis</name>
    <dbReference type="NCBI Taxonomy" id="36881"/>
    <lineage>
        <taxon>Eukaryota</taxon>
        <taxon>Viridiplantae</taxon>
        <taxon>Chlorophyta</taxon>
        <taxon>Pyramimonadophyceae</taxon>
        <taxon>Pyramimonadales</taxon>
        <taxon>Pyramimonadaceae</taxon>
        <taxon>Cymbomonas</taxon>
    </lineage>
</organism>
<dbReference type="PANTHER" id="PTHR24303">
    <property type="entry name" value="HEME-BINDING MONOOXYGENASE FAMILY"/>
    <property type="match status" value="1"/>
</dbReference>
<dbReference type="Gene3D" id="1.10.630.10">
    <property type="entry name" value="Cytochrome P450"/>
    <property type="match status" value="1"/>
</dbReference>
<dbReference type="InterPro" id="IPR036396">
    <property type="entry name" value="Cyt_P450_sf"/>
</dbReference>
<evidence type="ECO:0000313" key="8">
    <source>
        <dbReference type="Proteomes" id="UP001190700"/>
    </source>
</evidence>
<evidence type="ECO:0000256" key="1">
    <source>
        <dbReference type="ARBA" id="ARBA00001971"/>
    </source>
</evidence>
<accession>A0AAE0FLI6</accession>
<comment type="caution">
    <text evidence="7">The sequence shown here is derived from an EMBL/GenBank/DDBJ whole genome shotgun (WGS) entry which is preliminary data.</text>
</comment>
<dbReference type="Pfam" id="PF00067">
    <property type="entry name" value="p450"/>
    <property type="match status" value="1"/>
</dbReference>
<evidence type="ECO:0000256" key="4">
    <source>
        <dbReference type="ARBA" id="ARBA00023004"/>
    </source>
</evidence>
<evidence type="ECO:0000256" key="5">
    <source>
        <dbReference type="ARBA" id="ARBA00023033"/>
    </source>
</evidence>
<keyword evidence="3" id="KW-0560">Oxidoreductase</keyword>
<dbReference type="GO" id="GO:0016705">
    <property type="term" value="F:oxidoreductase activity, acting on paired donors, with incorporation or reduction of molecular oxygen"/>
    <property type="evidence" value="ECO:0007669"/>
    <property type="project" value="InterPro"/>
</dbReference>
<comment type="cofactor">
    <cofactor evidence="1 6">
        <name>heme</name>
        <dbReference type="ChEBI" id="CHEBI:30413"/>
    </cofactor>
</comment>
<dbReference type="InterPro" id="IPR001128">
    <property type="entry name" value="Cyt_P450"/>
</dbReference>
<dbReference type="PANTHER" id="PTHR24303:SF31">
    <property type="entry name" value="CYTOCHROME P450 307A1-RELATED"/>
    <property type="match status" value="1"/>
</dbReference>
<evidence type="ECO:0000256" key="3">
    <source>
        <dbReference type="ARBA" id="ARBA00023002"/>
    </source>
</evidence>
<keyword evidence="8" id="KW-1185">Reference proteome</keyword>
<evidence type="ECO:0000313" key="7">
    <source>
        <dbReference type="EMBL" id="KAK3261216.1"/>
    </source>
</evidence>
<feature type="non-terminal residue" evidence="7">
    <location>
        <position position="1"/>
    </location>
</feature>
<feature type="binding site" description="axial binding residue" evidence="6">
    <location>
        <position position="53"/>
    </location>
    <ligand>
        <name>heme</name>
        <dbReference type="ChEBI" id="CHEBI:30413"/>
    </ligand>
    <ligandPart>
        <name>Fe</name>
        <dbReference type="ChEBI" id="CHEBI:18248"/>
    </ligandPart>
</feature>
<keyword evidence="2 6" id="KW-0479">Metal-binding</keyword>
<dbReference type="GO" id="GO:0005506">
    <property type="term" value="F:iron ion binding"/>
    <property type="evidence" value="ECO:0007669"/>
    <property type="project" value="InterPro"/>
</dbReference>
<reference evidence="7 8" key="1">
    <citation type="journal article" date="2015" name="Genome Biol. Evol.">
        <title>Comparative Genomics of a Bacterivorous Green Alga Reveals Evolutionary Causalities and Consequences of Phago-Mixotrophic Mode of Nutrition.</title>
        <authorList>
            <person name="Burns J.A."/>
            <person name="Paasch A."/>
            <person name="Narechania A."/>
            <person name="Kim E."/>
        </authorList>
    </citation>
    <scope>NUCLEOTIDE SEQUENCE [LARGE SCALE GENOMIC DNA]</scope>
    <source>
        <strain evidence="7 8">PLY_AMNH</strain>
    </source>
</reference>
<evidence type="ECO:0000256" key="2">
    <source>
        <dbReference type="ARBA" id="ARBA00022723"/>
    </source>
</evidence>
<dbReference type="SUPFAM" id="SSF48264">
    <property type="entry name" value="Cytochrome P450"/>
    <property type="match status" value="1"/>
</dbReference>
<proteinExistence type="predicted"/>
<dbReference type="InterPro" id="IPR002401">
    <property type="entry name" value="Cyt_P450_E_grp-I"/>
</dbReference>
<keyword evidence="5" id="KW-0503">Monooxygenase</keyword>
<dbReference type="Proteomes" id="UP001190700">
    <property type="component" value="Unassembled WGS sequence"/>
</dbReference>
<evidence type="ECO:0000256" key="6">
    <source>
        <dbReference type="PIRSR" id="PIRSR602401-1"/>
    </source>
</evidence>
<dbReference type="EMBL" id="LGRX02017064">
    <property type="protein sequence ID" value="KAK3261216.1"/>
    <property type="molecule type" value="Genomic_DNA"/>
</dbReference>